<dbReference type="GO" id="GO:0004721">
    <property type="term" value="F:phosphoprotein phosphatase activity"/>
    <property type="evidence" value="ECO:0007669"/>
    <property type="project" value="TreeGrafter"/>
</dbReference>
<accession>A0AAX2ZL80</accession>
<keyword evidence="6 11" id="KW-0418">Kinase</keyword>
<dbReference type="Proteomes" id="UP001198983">
    <property type="component" value="Chromosome"/>
</dbReference>
<dbReference type="GO" id="GO:0000155">
    <property type="term" value="F:phosphorelay sensor kinase activity"/>
    <property type="evidence" value="ECO:0007669"/>
    <property type="project" value="InterPro"/>
</dbReference>
<feature type="domain" description="Histidine kinase" evidence="10">
    <location>
        <begin position="253"/>
        <end position="465"/>
    </location>
</feature>
<dbReference type="PRINTS" id="PR00344">
    <property type="entry name" value="BCTRLSENSOR"/>
</dbReference>
<dbReference type="PANTHER" id="PTHR45453:SF1">
    <property type="entry name" value="PHOSPHATE REGULON SENSOR PROTEIN PHOR"/>
    <property type="match status" value="1"/>
</dbReference>
<dbReference type="GO" id="GO:0016036">
    <property type="term" value="P:cellular response to phosphate starvation"/>
    <property type="evidence" value="ECO:0007669"/>
    <property type="project" value="TreeGrafter"/>
</dbReference>
<protein>
    <recommendedName>
        <fullName evidence="3">histidine kinase</fullName>
        <ecNumber evidence="3">2.7.13.3</ecNumber>
    </recommendedName>
</protein>
<feature type="transmembrane region" description="Helical" evidence="9">
    <location>
        <begin position="166"/>
        <end position="186"/>
    </location>
</feature>
<dbReference type="InterPro" id="IPR050351">
    <property type="entry name" value="BphY/WalK/GraS-like"/>
</dbReference>
<keyword evidence="9" id="KW-1133">Transmembrane helix</keyword>
<dbReference type="GO" id="GO:0005886">
    <property type="term" value="C:plasma membrane"/>
    <property type="evidence" value="ECO:0007669"/>
    <property type="project" value="TreeGrafter"/>
</dbReference>
<dbReference type="SMART" id="SM00388">
    <property type="entry name" value="HisKA"/>
    <property type="match status" value="1"/>
</dbReference>
<dbReference type="Pfam" id="PF00512">
    <property type="entry name" value="HisKA"/>
    <property type="match status" value="1"/>
</dbReference>
<dbReference type="SUPFAM" id="SSF47384">
    <property type="entry name" value="Homodimeric domain of signal transducing histidine kinase"/>
    <property type="match status" value="1"/>
</dbReference>
<sequence length="465" mass="53529">MKIKLTFRYVLSIVIVAISVVLINIIVLLTLLFNKNITTPSNYHISEFVRNFQQYIEIEDNAHPHISKNGQKLLNGKDAWIQILNENNKEVYSYDKPEEIKDKYNTIEVINGYKYAGGLGDQSQILAGSKNINNTTYTYLIGFPRKNIQKYILITETDTMINYIKYAMIVVLVVDLIMAIIFGYIFSKLLTKPVNNIIDAVDDLHKNNYEVNYTEKGLYSNVLKKLNSLSDKLNENELERKKIDKMKEDWIANISHDIKTPLSSIKGYAEFLEEDYNFSKEDIKSYAGIINNKAEYIKELVDDLNLNIKLKNSKSILKKENVNIVSLVKNLVIDILNDSKYSERYIEFESKDETIIMNLDKLLMQRVINNLLYNALVHNDEDVKILVKIFKEDKTHIVISDNGKGISEKDLKHVFDRYYRGTNTGENHKGSGLGMAIAKEVINAHDGEITINSRLDKGTYIEIII</sequence>
<evidence type="ECO:0000256" key="6">
    <source>
        <dbReference type="ARBA" id="ARBA00022777"/>
    </source>
</evidence>
<dbReference type="Pfam" id="PF02518">
    <property type="entry name" value="HATPase_c"/>
    <property type="match status" value="1"/>
</dbReference>
<dbReference type="InterPro" id="IPR036097">
    <property type="entry name" value="HisK_dim/P_sf"/>
</dbReference>
<keyword evidence="7" id="KW-0902">Two-component regulatory system</keyword>
<proteinExistence type="predicted"/>
<dbReference type="InterPro" id="IPR003661">
    <property type="entry name" value="HisK_dim/P_dom"/>
</dbReference>
<evidence type="ECO:0000256" key="2">
    <source>
        <dbReference type="ARBA" id="ARBA00004370"/>
    </source>
</evidence>
<dbReference type="PROSITE" id="PS50109">
    <property type="entry name" value="HIS_KIN"/>
    <property type="match status" value="1"/>
</dbReference>
<keyword evidence="9" id="KW-0472">Membrane</keyword>
<evidence type="ECO:0000313" key="11">
    <source>
        <dbReference type="EMBL" id="UEL49122.1"/>
    </source>
</evidence>
<dbReference type="SMART" id="SM00387">
    <property type="entry name" value="HATPase_c"/>
    <property type="match status" value="1"/>
</dbReference>
<organism evidence="11 12">
    <name type="scientific">Terrisporobacter hibernicus</name>
    <dbReference type="NCBI Taxonomy" id="2813371"/>
    <lineage>
        <taxon>Bacteria</taxon>
        <taxon>Bacillati</taxon>
        <taxon>Bacillota</taxon>
        <taxon>Clostridia</taxon>
        <taxon>Peptostreptococcales</taxon>
        <taxon>Peptostreptococcaceae</taxon>
        <taxon>Terrisporobacter</taxon>
    </lineage>
</organism>
<feature type="transmembrane region" description="Helical" evidence="9">
    <location>
        <begin position="6"/>
        <end position="33"/>
    </location>
</feature>
<dbReference type="Gene3D" id="3.30.565.10">
    <property type="entry name" value="Histidine kinase-like ATPase, C-terminal domain"/>
    <property type="match status" value="1"/>
</dbReference>
<evidence type="ECO:0000256" key="9">
    <source>
        <dbReference type="SAM" id="Phobius"/>
    </source>
</evidence>
<dbReference type="EMBL" id="CP081135">
    <property type="protein sequence ID" value="UEL49122.1"/>
    <property type="molecule type" value="Genomic_DNA"/>
</dbReference>
<evidence type="ECO:0000256" key="3">
    <source>
        <dbReference type="ARBA" id="ARBA00012438"/>
    </source>
</evidence>
<feature type="coiled-coil region" evidence="8">
    <location>
        <begin position="219"/>
        <end position="249"/>
    </location>
</feature>
<keyword evidence="8" id="KW-0175">Coiled coil</keyword>
<comment type="subcellular location">
    <subcellularLocation>
        <location evidence="2">Membrane</location>
    </subcellularLocation>
</comment>
<comment type="catalytic activity">
    <reaction evidence="1">
        <text>ATP + protein L-histidine = ADP + protein N-phospho-L-histidine.</text>
        <dbReference type="EC" id="2.7.13.3"/>
    </reaction>
</comment>
<dbReference type="InterPro" id="IPR004358">
    <property type="entry name" value="Sig_transdc_His_kin-like_C"/>
</dbReference>
<dbReference type="InterPro" id="IPR036890">
    <property type="entry name" value="HATPase_C_sf"/>
</dbReference>
<evidence type="ECO:0000256" key="1">
    <source>
        <dbReference type="ARBA" id="ARBA00000085"/>
    </source>
</evidence>
<dbReference type="InterPro" id="IPR003594">
    <property type="entry name" value="HATPase_dom"/>
</dbReference>
<dbReference type="Gene3D" id="1.10.287.130">
    <property type="match status" value="1"/>
</dbReference>
<keyword evidence="12" id="KW-1185">Reference proteome</keyword>
<dbReference type="SUPFAM" id="SSF55874">
    <property type="entry name" value="ATPase domain of HSP90 chaperone/DNA topoisomerase II/histidine kinase"/>
    <property type="match status" value="1"/>
</dbReference>
<dbReference type="CDD" id="cd00082">
    <property type="entry name" value="HisKA"/>
    <property type="match status" value="1"/>
</dbReference>
<keyword evidence="4" id="KW-0597">Phosphoprotein</keyword>
<evidence type="ECO:0000259" key="10">
    <source>
        <dbReference type="PROSITE" id="PS50109"/>
    </source>
</evidence>
<keyword evidence="9" id="KW-0812">Transmembrane</keyword>
<reference evidence="11 12" key="1">
    <citation type="journal article" date="2023" name="Int. J. Syst. Evol. Microbiol.">
        <title>Terrisporobacter hibernicus sp. nov., isolated from bovine faeces in Northern Ireland.</title>
        <authorList>
            <person name="Mitchell M."/>
            <person name="Nguyen S.V."/>
            <person name="Connor M."/>
            <person name="Fairley D.J."/>
            <person name="Donoghue O."/>
            <person name="Marshall H."/>
            <person name="Koolman L."/>
            <person name="McMullan G."/>
            <person name="Schaffer K.E."/>
            <person name="McGrath J.W."/>
            <person name="Fanning S."/>
        </authorList>
    </citation>
    <scope>NUCLEOTIDE SEQUENCE [LARGE SCALE GENOMIC DNA]</scope>
    <source>
        <strain evidence="11 12">MCA3</strain>
    </source>
</reference>
<evidence type="ECO:0000256" key="5">
    <source>
        <dbReference type="ARBA" id="ARBA00022679"/>
    </source>
</evidence>
<keyword evidence="5" id="KW-0808">Transferase</keyword>
<dbReference type="PANTHER" id="PTHR45453">
    <property type="entry name" value="PHOSPHATE REGULON SENSOR PROTEIN PHOR"/>
    <property type="match status" value="1"/>
</dbReference>
<dbReference type="RefSeq" id="WP_228416991.1">
    <property type="nucleotide sequence ID" value="NZ_CP081135.1"/>
</dbReference>
<evidence type="ECO:0000256" key="7">
    <source>
        <dbReference type="ARBA" id="ARBA00023012"/>
    </source>
</evidence>
<dbReference type="EC" id="2.7.13.3" evidence="3"/>
<dbReference type="InterPro" id="IPR005467">
    <property type="entry name" value="His_kinase_dom"/>
</dbReference>
<dbReference type="Gene3D" id="6.10.340.10">
    <property type="match status" value="1"/>
</dbReference>
<dbReference type="KEGG" id="tem:JW646_06660"/>
<evidence type="ECO:0000313" key="12">
    <source>
        <dbReference type="Proteomes" id="UP001198983"/>
    </source>
</evidence>
<name>A0AAX2ZL80_9FIRM</name>
<evidence type="ECO:0000256" key="8">
    <source>
        <dbReference type="SAM" id="Coils"/>
    </source>
</evidence>
<gene>
    <name evidence="11" type="ORF">JW646_06660</name>
</gene>
<evidence type="ECO:0000256" key="4">
    <source>
        <dbReference type="ARBA" id="ARBA00022553"/>
    </source>
</evidence>
<dbReference type="AlphaFoldDB" id="A0AAX2ZL80"/>